<reference evidence="2" key="2">
    <citation type="submission" date="2025-08" db="UniProtKB">
        <authorList>
            <consortium name="RefSeq"/>
        </authorList>
    </citation>
    <scope>IDENTIFICATION</scope>
    <source>
        <tissue evidence="2">Etiolated seedlings</tissue>
    </source>
</reference>
<dbReference type="AlphaFoldDB" id="A0A1S3EG32"/>
<protein>
    <submittedName>
        <fullName evidence="2">Uncharacterized protein LOC101502299</fullName>
    </submittedName>
</protein>
<dbReference type="GeneID" id="101502299"/>
<dbReference type="KEGG" id="cam:101502299"/>
<organism evidence="1 2">
    <name type="scientific">Cicer arietinum</name>
    <name type="common">Chickpea</name>
    <name type="synonym">Garbanzo</name>
    <dbReference type="NCBI Taxonomy" id="3827"/>
    <lineage>
        <taxon>Eukaryota</taxon>
        <taxon>Viridiplantae</taxon>
        <taxon>Streptophyta</taxon>
        <taxon>Embryophyta</taxon>
        <taxon>Tracheophyta</taxon>
        <taxon>Spermatophyta</taxon>
        <taxon>Magnoliopsida</taxon>
        <taxon>eudicotyledons</taxon>
        <taxon>Gunneridae</taxon>
        <taxon>Pentapetalae</taxon>
        <taxon>rosids</taxon>
        <taxon>fabids</taxon>
        <taxon>Fabales</taxon>
        <taxon>Fabaceae</taxon>
        <taxon>Papilionoideae</taxon>
        <taxon>50 kb inversion clade</taxon>
        <taxon>NPAAA clade</taxon>
        <taxon>Hologalegina</taxon>
        <taxon>IRL clade</taxon>
        <taxon>Cicereae</taxon>
        <taxon>Cicer</taxon>
    </lineage>
</organism>
<gene>
    <name evidence="2" type="primary">LOC101502299</name>
</gene>
<keyword evidence="1" id="KW-1185">Reference proteome</keyword>
<evidence type="ECO:0000313" key="2">
    <source>
        <dbReference type="RefSeq" id="XP_012574329.1"/>
    </source>
</evidence>
<proteinExistence type="predicted"/>
<dbReference type="OrthoDB" id="1884855at2759"/>
<sequence>MLNQEIGALEAVSFNAWCINEIVQLFEQNSYPELFQEIMATASELRIKMGKLNTNMIEETAKMKAKRIDSSEMDISALNAAKGLSNTKLEDLQEFVNLMKSM</sequence>
<reference evidence="1" key="1">
    <citation type="journal article" date="2013" name="Nat. Biotechnol.">
        <title>Draft genome sequence of chickpea (Cicer arietinum) provides a resource for trait improvement.</title>
        <authorList>
            <person name="Varshney R.K."/>
            <person name="Song C."/>
            <person name="Saxena R.K."/>
            <person name="Azam S."/>
            <person name="Yu S."/>
            <person name="Sharpe A.G."/>
            <person name="Cannon S."/>
            <person name="Baek J."/>
            <person name="Rosen B.D."/>
            <person name="Tar'an B."/>
            <person name="Millan T."/>
            <person name="Zhang X."/>
            <person name="Ramsay L.D."/>
            <person name="Iwata A."/>
            <person name="Wang Y."/>
            <person name="Nelson W."/>
            <person name="Farmer A.D."/>
            <person name="Gaur P.M."/>
            <person name="Soderlund C."/>
            <person name="Penmetsa R.V."/>
            <person name="Xu C."/>
            <person name="Bharti A.K."/>
            <person name="He W."/>
            <person name="Winter P."/>
            <person name="Zhao S."/>
            <person name="Hane J.K."/>
            <person name="Carrasquilla-Garcia N."/>
            <person name="Condie J.A."/>
            <person name="Upadhyaya H.D."/>
            <person name="Luo M.C."/>
            <person name="Thudi M."/>
            <person name="Gowda C.L."/>
            <person name="Singh N.P."/>
            <person name="Lichtenzveig J."/>
            <person name="Gali K.K."/>
            <person name="Rubio J."/>
            <person name="Nadarajan N."/>
            <person name="Dolezel J."/>
            <person name="Bansal K.C."/>
            <person name="Xu X."/>
            <person name="Edwards D."/>
            <person name="Zhang G."/>
            <person name="Kahl G."/>
            <person name="Gil J."/>
            <person name="Singh K.B."/>
            <person name="Datta S.K."/>
            <person name="Jackson S.A."/>
            <person name="Wang J."/>
            <person name="Cook D.R."/>
        </authorList>
    </citation>
    <scope>NUCLEOTIDE SEQUENCE [LARGE SCALE GENOMIC DNA]</scope>
    <source>
        <strain evidence="1">cv. CDC Frontier</strain>
    </source>
</reference>
<dbReference type="RefSeq" id="XP_012574329.1">
    <property type="nucleotide sequence ID" value="XM_012718875.2"/>
</dbReference>
<evidence type="ECO:0000313" key="1">
    <source>
        <dbReference type="Proteomes" id="UP000087171"/>
    </source>
</evidence>
<dbReference type="Proteomes" id="UP000087171">
    <property type="component" value="Chromosome Ca7"/>
</dbReference>
<accession>A0A1S3EG32</accession>
<name>A0A1S3EG32_CICAR</name>